<feature type="signal peptide" evidence="1">
    <location>
        <begin position="1"/>
        <end position="21"/>
    </location>
</feature>
<organism evidence="3 4">
    <name type="scientific">Ustilago trichophora</name>
    <dbReference type="NCBI Taxonomy" id="86804"/>
    <lineage>
        <taxon>Eukaryota</taxon>
        <taxon>Fungi</taxon>
        <taxon>Dikarya</taxon>
        <taxon>Basidiomycota</taxon>
        <taxon>Ustilaginomycotina</taxon>
        <taxon>Ustilaginomycetes</taxon>
        <taxon>Ustilaginales</taxon>
        <taxon>Ustilaginaceae</taxon>
        <taxon>Ustilago</taxon>
    </lineage>
</organism>
<dbReference type="Gene3D" id="1.50.10.10">
    <property type="match status" value="1"/>
</dbReference>
<feature type="chain" id="PRO_5022938238" evidence="1">
    <location>
        <begin position="22"/>
        <end position="796"/>
    </location>
</feature>
<keyword evidence="4" id="KW-1185">Reference proteome</keyword>
<feature type="domain" description="Alpha-L-rhamnosidase C-terminal" evidence="2">
    <location>
        <begin position="696"/>
        <end position="755"/>
    </location>
</feature>
<dbReference type="GO" id="GO:0005975">
    <property type="term" value="P:carbohydrate metabolic process"/>
    <property type="evidence" value="ECO:0007669"/>
    <property type="project" value="InterPro"/>
</dbReference>
<dbReference type="InterPro" id="IPR035398">
    <property type="entry name" value="Bac_rhamnosid_C"/>
</dbReference>
<dbReference type="InterPro" id="IPR012341">
    <property type="entry name" value="6hp_glycosidase-like_sf"/>
</dbReference>
<keyword evidence="1" id="KW-0732">Signal</keyword>
<dbReference type="Gene3D" id="2.60.120.560">
    <property type="entry name" value="Exo-inulinase, domain 1"/>
    <property type="match status" value="1"/>
</dbReference>
<accession>A0A5C3EDW5</accession>
<evidence type="ECO:0000259" key="2">
    <source>
        <dbReference type="Pfam" id="PF17390"/>
    </source>
</evidence>
<name>A0A5C3EDW5_9BASI</name>
<dbReference type="Gene3D" id="2.60.120.260">
    <property type="entry name" value="Galactose-binding domain-like"/>
    <property type="match status" value="1"/>
</dbReference>
<dbReference type="AlphaFoldDB" id="A0A5C3EDW5"/>
<dbReference type="SUPFAM" id="SSF48208">
    <property type="entry name" value="Six-hairpin glycosidases"/>
    <property type="match status" value="1"/>
</dbReference>
<dbReference type="PANTHER" id="PTHR34987:SF4">
    <property type="entry name" value="ALPHA-L-RHAMNOSIDASE C-TERMINAL DOMAIN-CONTAINING PROTEIN"/>
    <property type="match status" value="1"/>
</dbReference>
<sequence length="796" mass="85972">MKIATCLGLVALAWTPYQALALDQVQYASIKSIKLKSNGETPDIQIVDFGENFEGHPTFEVVSASGNTSILEVSYAEERTAFDSYMSDGPITMAAAMDSYRVKRFNISKPEVFENRLIQGGFRYQKFNLSSAGELELAKIGSRATVHSTPIKDLPGGFESSDEDITRIWSTGARTAQLTEIPSNTIPDFWLVTSDGSFVEALAPQNYPLGATLTDYSVSVNVKPNTGAFVIGVRMDTLNAGLYISVDVVQGTVTAINSDKSTAIANATFEPLLSTDFVPAIVSVQGSNVTVSISNRNITSFSQDDFVFGSFGLGAPFAHSATFKNLEVTDATSGAVIYANALTNRTFLTEFLMGNNPLNTIVDGSRRDRIAYNGDLDVSIGVNLASTCATEFIDGSIDLLGSYRLSSGPFVPTAKIQQPPLPAPLPINSTGLIGYSFNLVCAMAQAHFYSGNQSFAEKWAPVVVSMLDWADSKLEDGLFTLNDSSLVGDWNYYDPPQTGASAKFNTLYAYALQQSNPLLEAAGVNTTVYESRLTQLRKAINDRLWNSTLNAYVVSSEITDGFAQDAQAFAILAGVPQSNDISPSSILQTMDEKLLLETGPLSFSPETEARGFSRKISPYASSYHLRAALEAGDGNAAKKLLKNLWAPMANPTNQNYTNCMWETLSPDGTPGLGQGTSLCHGWGAGPTSELNKYVLGVTPTAPGFEKWQVKPITLGLTSVSGRQPTPKGTVNIAWNFNRGLLNMQVDGPQGGELHLPNPLPIESRRSTFVVNDKVVQASEFPIRISGRTVVKQRKNW</sequence>
<dbReference type="EMBL" id="OOIN01000025">
    <property type="protein sequence ID" value="SPO28803.1"/>
    <property type="molecule type" value="Genomic_DNA"/>
</dbReference>
<dbReference type="InterPro" id="IPR008928">
    <property type="entry name" value="6-hairpin_glycosidase_sf"/>
</dbReference>
<dbReference type="OrthoDB" id="10036721at2759"/>
<gene>
    <name evidence="3" type="ORF">UTRI_10226</name>
</gene>
<evidence type="ECO:0000256" key="1">
    <source>
        <dbReference type="SAM" id="SignalP"/>
    </source>
</evidence>
<evidence type="ECO:0000313" key="4">
    <source>
        <dbReference type="Proteomes" id="UP000324022"/>
    </source>
</evidence>
<dbReference type="Pfam" id="PF17390">
    <property type="entry name" value="Bac_rhamnosid_C"/>
    <property type="match status" value="1"/>
</dbReference>
<dbReference type="GO" id="GO:0003824">
    <property type="term" value="F:catalytic activity"/>
    <property type="evidence" value="ECO:0007669"/>
    <property type="project" value="UniProtKB-ARBA"/>
</dbReference>
<proteinExistence type="predicted"/>
<protein>
    <submittedName>
        <fullName evidence="3">Related to alpha-L-rhamnosidase C</fullName>
    </submittedName>
</protein>
<dbReference type="Gene3D" id="2.60.420.10">
    <property type="entry name" value="Maltose phosphorylase, domain 3"/>
    <property type="match status" value="1"/>
</dbReference>
<evidence type="ECO:0000313" key="3">
    <source>
        <dbReference type="EMBL" id="SPO28803.1"/>
    </source>
</evidence>
<reference evidence="3 4" key="1">
    <citation type="submission" date="2018-03" db="EMBL/GenBank/DDBJ databases">
        <authorList>
            <person name="Guldener U."/>
        </authorList>
    </citation>
    <scope>NUCLEOTIDE SEQUENCE [LARGE SCALE GENOMIC DNA]</scope>
    <source>
        <strain evidence="3 4">NBRC100155</strain>
    </source>
</reference>
<dbReference type="PANTHER" id="PTHR34987">
    <property type="entry name" value="C, PUTATIVE (AFU_ORTHOLOGUE AFUA_3G02880)-RELATED"/>
    <property type="match status" value="1"/>
</dbReference>
<dbReference type="Proteomes" id="UP000324022">
    <property type="component" value="Unassembled WGS sequence"/>
</dbReference>